<dbReference type="AlphaFoldDB" id="A0A2R5FXL0"/>
<dbReference type="GO" id="GO:0005198">
    <property type="term" value="F:structural molecule activity"/>
    <property type="evidence" value="ECO:0007669"/>
    <property type="project" value="InterPro"/>
</dbReference>
<sequence>MAVEVISSSNFIFEFGGTVYPIKSFSGIDVEAKIAAADLPIASGAKAQVTYQTTSSGYTDNKNFTIEAALEDGNKKLFDVWAKALPATYTGGGGKWNDGYTDGKITILDASGGEVVSYDLKQCQIVSYSVSDFDVASKDILMESFEFNAQMIQRSK</sequence>
<dbReference type="Proteomes" id="UP000245124">
    <property type="component" value="Unassembled WGS sequence"/>
</dbReference>
<proteinExistence type="predicted"/>
<dbReference type="OrthoDB" id="582267at2"/>
<dbReference type="Pfam" id="PF06841">
    <property type="entry name" value="Phage_T4_gp19"/>
    <property type="match status" value="1"/>
</dbReference>
<keyword evidence="2" id="KW-1185">Reference proteome</keyword>
<dbReference type="EMBL" id="BDUD01000002">
    <property type="protein sequence ID" value="GBG22799.1"/>
    <property type="molecule type" value="Genomic_DNA"/>
</dbReference>
<name>A0A2R5FXL0_NOSCO</name>
<organism evidence="1 2">
    <name type="scientific">Nostoc commune NIES-4072</name>
    <dbReference type="NCBI Taxonomy" id="2005467"/>
    <lineage>
        <taxon>Bacteria</taxon>
        <taxon>Bacillati</taxon>
        <taxon>Cyanobacteriota</taxon>
        <taxon>Cyanophyceae</taxon>
        <taxon>Nostocales</taxon>
        <taxon>Nostocaceae</taxon>
        <taxon>Nostoc</taxon>
    </lineage>
</organism>
<dbReference type="RefSeq" id="WP_109012844.1">
    <property type="nucleotide sequence ID" value="NZ_BDUD01000002.1"/>
</dbReference>
<evidence type="ECO:0000313" key="2">
    <source>
        <dbReference type="Proteomes" id="UP000245124"/>
    </source>
</evidence>
<evidence type="ECO:0000313" key="1">
    <source>
        <dbReference type="EMBL" id="GBG22799.1"/>
    </source>
</evidence>
<dbReference type="InterPro" id="IPR010667">
    <property type="entry name" value="Phage_T4_Gp19"/>
</dbReference>
<comment type="caution">
    <text evidence="1">The sequence shown here is derived from an EMBL/GenBank/DDBJ whole genome shotgun (WGS) entry which is preliminary data.</text>
</comment>
<reference evidence="1 2" key="1">
    <citation type="submission" date="2017-06" db="EMBL/GenBank/DDBJ databases">
        <title>Genome sequencing of cyanobaciteial culture collection at National Institute for Environmental Studies (NIES).</title>
        <authorList>
            <person name="Hirose Y."/>
            <person name="Shimura Y."/>
            <person name="Fujisawa T."/>
            <person name="Nakamura Y."/>
            <person name="Kawachi M."/>
        </authorList>
    </citation>
    <scope>NUCLEOTIDE SEQUENCE [LARGE SCALE GENOMIC DNA]</scope>
    <source>
        <strain evidence="1 2">NIES-4072</strain>
    </source>
</reference>
<gene>
    <name evidence="1" type="ORF">NIES4072_65110</name>
</gene>
<protein>
    <submittedName>
        <fullName evidence="1">Uncharacterized protein</fullName>
    </submittedName>
</protein>
<accession>A0A2R5FXL0</accession>